<keyword evidence="5 7" id="KW-0408">Iron</keyword>
<keyword evidence="6 7" id="KW-0503">Monooxygenase</keyword>
<evidence type="ECO:0000256" key="2">
    <source>
        <dbReference type="ARBA" id="ARBA00022617"/>
    </source>
</evidence>
<comment type="similarity">
    <text evidence="1 7">Belongs to the cytochrome P450 family.</text>
</comment>
<dbReference type="PANTHER" id="PTHR46696:SF1">
    <property type="entry name" value="CYTOCHROME P450 YJIB-RELATED"/>
    <property type="match status" value="1"/>
</dbReference>
<dbReference type="PROSITE" id="PS00086">
    <property type="entry name" value="CYTOCHROME_P450"/>
    <property type="match status" value="1"/>
</dbReference>
<keyword evidence="3 7" id="KW-0479">Metal-binding</keyword>
<dbReference type="InterPro" id="IPR001128">
    <property type="entry name" value="Cyt_P450"/>
</dbReference>
<name>A0A543DPK3_9PSEU</name>
<keyword evidence="4 7" id="KW-0560">Oxidoreductase</keyword>
<dbReference type="SUPFAM" id="SSF48264">
    <property type="entry name" value="Cytochrome P450"/>
    <property type="match status" value="1"/>
</dbReference>
<evidence type="ECO:0000256" key="1">
    <source>
        <dbReference type="ARBA" id="ARBA00010617"/>
    </source>
</evidence>
<dbReference type="PRINTS" id="PR00359">
    <property type="entry name" value="BP450"/>
</dbReference>
<dbReference type="InterPro" id="IPR017972">
    <property type="entry name" value="Cyt_P450_CS"/>
</dbReference>
<dbReference type="OrthoDB" id="3664945at2"/>
<dbReference type="InterPro" id="IPR002397">
    <property type="entry name" value="Cyt_P450_B"/>
</dbReference>
<evidence type="ECO:0000313" key="8">
    <source>
        <dbReference type="EMBL" id="TQM11259.1"/>
    </source>
</evidence>
<dbReference type="GO" id="GO:0004497">
    <property type="term" value="F:monooxygenase activity"/>
    <property type="evidence" value="ECO:0007669"/>
    <property type="project" value="UniProtKB-KW"/>
</dbReference>
<organism evidence="8 9">
    <name type="scientific">Pseudonocardia kunmingensis</name>
    <dbReference type="NCBI Taxonomy" id="630975"/>
    <lineage>
        <taxon>Bacteria</taxon>
        <taxon>Bacillati</taxon>
        <taxon>Actinomycetota</taxon>
        <taxon>Actinomycetes</taxon>
        <taxon>Pseudonocardiales</taxon>
        <taxon>Pseudonocardiaceae</taxon>
        <taxon>Pseudonocardia</taxon>
    </lineage>
</organism>
<dbReference type="PRINTS" id="PR00385">
    <property type="entry name" value="P450"/>
</dbReference>
<evidence type="ECO:0000256" key="6">
    <source>
        <dbReference type="ARBA" id="ARBA00023033"/>
    </source>
</evidence>
<evidence type="ECO:0000256" key="5">
    <source>
        <dbReference type="ARBA" id="ARBA00023004"/>
    </source>
</evidence>
<evidence type="ECO:0000256" key="3">
    <source>
        <dbReference type="ARBA" id="ARBA00022723"/>
    </source>
</evidence>
<reference evidence="8 9" key="1">
    <citation type="submission" date="2019-06" db="EMBL/GenBank/DDBJ databases">
        <title>Sequencing the genomes of 1000 actinobacteria strains.</title>
        <authorList>
            <person name="Klenk H.-P."/>
        </authorList>
    </citation>
    <scope>NUCLEOTIDE SEQUENCE [LARGE SCALE GENOMIC DNA]</scope>
    <source>
        <strain evidence="8 9">DSM 45301</strain>
    </source>
</reference>
<dbReference type="Pfam" id="PF00067">
    <property type="entry name" value="p450"/>
    <property type="match status" value="1"/>
</dbReference>
<dbReference type="RefSeq" id="WP_142055269.1">
    <property type="nucleotide sequence ID" value="NZ_VFPA01000002.1"/>
</dbReference>
<keyword evidence="2 7" id="KW-0349">Heme</keyword>
<dbReference type="InterPro" id="IPR036396">
    <property type="entry name" value="Cyt_P450_sf"/>
</dbReference>
<evidence type="ECO:0000256" key="4">
    <source>
        <dbReference type="ARBA" id="ARBA00023002"/>
    </source>
</evidence>
<keyword evidence="9" id="KW-1185">Reference proteome</keyword>
<sequence length="403" mass="43919">MSETVPLYMARDGLGPAAEAVALRESGEVAPTRITLGSGEAWLVTRYEDVRAVLGDSERFSNAATMLAGGSEAAGGLSAEELERMRKGQLLAFDPPEHTQLRRFLTPEFTMRRIRALEPRIGEIVDEHLDLVERLGPGADLVPNFALPIPSLVICELLGVPYADRAGFQERTSRQTDTSLPAEERSRLSREGLVYMRGLVERAQADPGEDILGMLVRDHADDLDADALTNIAGLLLTAGHETTANMLAMTTIALVTHPDQLVWLREHLDEPVALNGAIEELLRFLSVAHSGIPRTATTDVEIGGTTIRAGEKVLFALSPANRDPRFLDEPDTLDLTRKPGAHVAFGYGPHHCLGAPLARAELRVALPALLRRFPDLALGGPFEEIPFRPHHVVYGVESLPVTW</sequence>
<evidence type="ECO:0000313" key="9">
    <source>
        <dbReference type="Proteomes" id="UP000315677"/>
    </source>
</evidence>
<proteinExistence type="inferred from homology"/>
<dbReference type="GO" id="GO:0016705">
    <property type="term" value="F:oxidoreductase activity, acting on paired donors, with incorporation or reduction of molecular oxygen"/>
    <property type="evidence" value="ECO:0007669"/>
    <property type="project" value="InterPro"/>
</dbReference>
<gene>
    <name evidence="8" type="ORF">FB558_3816</name>
</gene>
<dbReference type="PANTHER" id="PTHR46696">
    <property type="entry name" value="P450, PUTATIVE (EUROFUNG)-RELATED"/>
    <property type="match status" value="1"/>
</dbReference>
<dbReference type="FunFam" id="1.10.630.10:FF:000018">
    <property type="entry name" value="Cytochrome P450 monooxygenase"/>
    <property type="match status" value="1"/>
</dbReference>
<dbReference type="AlphaFoldDB" id="A0A543DPK3"/>
<dbReference type="Proteomes" id="UP000315677">
    <property type="component" value="Unassembled WGS sequence"/>
</dbReference>
<dbReference type="GO" id="GO:0005506">
    <property type="term" value="F:iron ion binding"/>
    <property type="evidence" value="ECO:0007669"/>
    <property type="project" value="InterPro"/>
</dbReference>
<dbReference type="GO" id="GO:0020037">
    <property type="term" value="F:heme binding"/>
    <property type="evidence" value="ECO:0007669"/>
    <property type="project" value="InterPro"/>
</dbReference>
<protein>
    <submittedName>
        <fullName evidence="8">Cytochrome P450</fullName>
    </submittedName>
</protein>
<dbReference type="EMBL" id="VFPA01000002">
    <property type="protein sequence ID" value="TQM11259.1"/>
    <property type="molecule type" value="Genomic_DNA"/>
</dbReference>
<evidence type="ECO:0000256" key="7">
    <source>
        <dbReference type="RuleBase" id="RU000461"/>
    </source>
</evidence>
<comment type="caution">
    <text evidence="8">The sequence shown here is derived from an EMBL/GenBank/DDBJ whole genome shotgun (WGS) entry which is preliminary data.</text>
</comment>
<accession>A0A543DPK3</accession>
<dbReference type="Gene3D" id="1.10.630.10">
    <property type="entry name" value="Cytochrome P450"/>
    <property type="match status" value="1"/>
</dbReference>
<dbReference type="CDD" id="cd11030">
    <property type="entry name" value="CYP105-like"/>
    <property type="match status" value="1"/>
</dbReference>